<protein>
    <submittedName>
        <fullName evidence="2">Uncharacterized protein</fullName>
    </submittedName>
</protein>
<evidence type="ECO:0000313" key="2">
    <source>
        <dbReference type="EMBL" id="KAG8191763.1"/>
    </source>
</evidence>
<keyword evidence="1" id="KW-0472">Membrane</keyword>
<feature type="transmembrane region" description="Helical" evidence="1">
    <location>
        <begin position="6"/>
        <end position="23"/>
    </location>
</feature>
<keyword evidence="1" id="KW-1133">Transmembrane helix</keyword>
<sequence>MYYYVAILISDSCYLSIILFLVLKDFPVRCRFLLVTEWELHSDFFGFMVTLESETHVELQGLSSFMRHP</sequence>
<keyword evidence="3" id="KW-1185">Reference proteome</keyword>
<keyword evidence="1" id="KW-0812">Transmembrane</keyword>
<comment type="caution">
    <text evidence="2">The sequence shown here is derived from an EMBL/GenBank/DDBJ whole genome shotgun (WGS) entry which is preliminary data.</text>
</comment>
<dbReference type="Proteomes" id="UP000827092">
    <property type="component" value="Unassembled WGS sequence"/>
</dbReference>
<evidence type="ECO:0000256" key="1">
    <source>
        <dbReference type="SAM" id="Phobius"/>
    </source>
</evidence>
<gene>
    <name evidence="2" type="ORF">JTE90_008826</name>
</gene>
<dbReference type="EMBL" id="JAFNEN010000153">
    <property type="protein sequence ID" value="KAG8191763.1"/>
    <property type="molecule type" value="Genomic_DNA"/>
</dbReference>
<proteinExistence type="predicted"/>
<evidence type="ECO:0000313" key="3">
    <source>
        <dbReference type="Proteomes" id="UP000827092"/>
    </source>
</evidence>
<reference evidence="2 3" key="1">
    <citation type="journal article" date="2022" name="Nat. Ecol. Evol.">
        <title>A masculinizing supergene underlies an exaggerated male reproductive morph in a spider.</title>
        <authorList>
            <person name="Hendrickx F."/>
            <person name="De Corte Z."/>
            <person name="Sonet G."/>
            <person name="Van Belleghem S.M."/>
            <person name="Kostlbacher S."/>
            <person name="Vangestel C."/>
        </authorList>
    </citation>
    <scope>NUCLEOTIDE SEQUENCE [LARGE SCALE GENOMIC DNA]</scope>
    <source>
        <strain evidence="2">W744_W776</strain>
    </source>
</reference>
<organism evidence="2 3">
    <name type="scientific">Oedothorax gibbosus</name>
    <dbReference type="NCBI Taxonomy" id="931172"/>
    <lineage>
        <taxon>Eukaryota</taxon>
        <taxon>Metazoa</taxon>
        <taxon>Ecdysozoa</taxon>
        <taxon>Arthropoda</taxon>
        <taxon>Chelicerata</taxon>
        <taxon>Arachnida</taxon>
        <taxon>Araneae</taxon>
        <taxon>Araneomorphae</taxon>
        <taxon>Entelegynae</taxon>
        <taxon>Araneoidea</taxon>
        <taxon>Linyphiidae</taxon>
        <taxon>Erigoninae</taxon>
        <taxon>Oedothorax</taxon>
    </lineage>
</organism>
<accession>A0AAV6V7R6</accession>
<name>A0AAV6V7R6_9ARAC</name>
<dbReference type="AlphaFoldDB" id="A0AAV6V7R6"/>